<feature type="non-terminal residue" evidence="7">
    <location>
        <position position="203"/>
    </location>
</feature>
<comment type="subcellular location">
    <subcellularLocation>
        <location evidence="1">Membrane</location>
        <topology evidence="1">Multi-pass membrane protein</topology>
    </subcellularLocation>
</comment>
<dbReference type="InterPro" id="IPR006634">
    <property type="entry name" value="TLC-dom"/>
</dbReference>
<evidence type="ECO:0000259" key="6">
    <source>
        <dbReference type="PROSITE" id="PS50922"/>
    </source>
</evidence>
<keyword evidence="3" id="KW-1133">Transmembrane helix</keyword>
<keyword evidence="8" id="KW-1185">Reference proteome</keyword>
<evidence type="ECO:0000256" key="5">
    <source>
        <dbReference type="PROSITE-ProRule" id="PRU00205"/>
    </source>
</evidence>
<evidence type="ECO:0000313" key="7">
    <source>
        <dbReference type="EMBL" id="KXS14079.1"/>
    </source>
</evidence>
<accession>A0A139ABM6</accession>
<dbReference type="OrthoDB" id="10266980at2759"/>
<proteinExistence type="predicted"/>
<gene>
    <name evidence="7" type="ORF">M427DRAFT_89516</name>
</gene>
<dbReference type="GO" id="GO:0016020">
    <property type="term" value="C:membrane"/>
    <property type="evidence" value="ECO:0007669"/>
    <property type="project" value="UniProtKB-SubCell"/>
</dbReference>
<dbReference type="PROSITE" id="PS50922">
    <property type="entry name" value="TLC"/>
    <property type="match status" value="1"/>
</dbReference>
<dbReference type="EMBL" id="KQ965771">
    <property type="protein sequence ID" value="KXS14079.1"/>
    <property type="molecule type" value="Genomic_DNA"/>
</dbReference>
<protein>
    <recommendedName>
        <fullName evidence="6">TLC domain-containing protein</fullName>
    </recommendedName>
</protein>
<dbReference type="Proteomes" id="UP000070544">
    <property type="component" value="Unassembled WGS sequence"/>
</dbReference>
<dbReference type="STRING" id="1344416.A0A139ABM6"/>
<feature type="non-terminal residue" evidence="7">
    <location>
        <position position="1"/>
    </location>
</feature>
<reference evidence="7 8" key="1">
    <citation type="journal article" date="2015" name="Genome Biol. Evol.">
        <title>Phylogenomic analyses indicate that early fungi evolved digesting cell walls of algal ancestors of land plants.</title>
        <authorList>
            <person name="Chang Y."/>
            <person name="Wang S."/>
            <person name="Sekimoto S."/>
            <person name="Aerts A.L."/>
            <person name="Choi C."/>
            <person name="Clum A."/>
            <person name="LaButti K.M."/>
            <person name="Lindquist E.A."/>
            <person name="Yee Ngan C."/>
            <person name="Ohm R.A."/>
            <person name="Salamov A.A."/>
            <person name="Grigoriev I.V."/>
            <person name="Spatafora J.W."/>
            <person name="Berbee M.L."/>
        </authorList>
    </citation>
    <scope>NUCLEOTIDE SEQUENCE [LARGE SCALE GENOMIC DNA]</scope>
    <source>
        <strain evidence="7 8">JEL478</strain>
    </source>
</reference>
<evidence type="ECO:0000256" key="1">
    <source>
        <dbReference type="ARBA" id="ARBA00004141"/>
    </source>
</evidence>
<keyword evidence="4 5" id="KW-0472">Membrane</keyword>
<name>A0A139ABM6_GONPJ</name>
<keyword evidence="2 5" id="KW-0812">Transmembrane</keyword>
<evidence type="ECO:0000256" key="4">
    <source>
        <dbReference type="ARBA" id="ARBA00023136"/>
    </source>
</evidence>
<dbReference type="Pfam" id="PF03798">
    <property type="entry name" value="TRAM_LAG1_CLN8"/>
    <property type="match status" value="1"/>
</dbReference>
<dbReference type="PANTHER" id="PTHR13439">
    <property type="entry name" value="CT120 PROTEIN"/>
    <property type="match status" value="1"/>
</dbReference>
<evidence type="ECO:0000256" key="2">
    <source>
        <dbReference type="ARBA" id="ARBA00022692"/>
    </source>
</evidence>
<evidence type="ECO:0000313" key="8">
    <source>
        <dbReference type="Proteomes" id="UP000070544"/>
    </source>
</evidence>
<dbReference type="InterPro" id="IPR050846">
    <property type="entry name" value="TLCD"/>
</dbReference>
<sequence>YERLDPRQKVDWMTRFPSQVFCVFIVPYVVPLFYDTQLHTDGLYGYSPRAGTACALAVGYFLWDSVVTLPNYRTFGPGFSAHATLCLLIFTTGLGPFLLPFAPWVLLWESSTIFLNNNYVLDKFGHAGSTLQKINAAILLPTFFFVRVVAGTYITLRLDQLLYTRYAELPPALTITIFGANKILMLLQYFWLYKMSSSIARRF</sequence>
<dbReference type="AlphaFoldDB" id="A0A139ABM6"/>
<dbReference type="GO" id="GO:0055088">
    <property type="term" value="P:lipid homeostasis"/>
    <property type="evidence" value="ECO:0007669"/>
    <property type="project" value="TreeGrafter"/>
</dbReference>
<dbReference type="PANTHER" id="PTHR13439:SF0">
    <property type="entry name" value="TOPOISOMERASE I DAMAGE AFFECTED PROTEIN 4"/>
    <property type="match status" value="1"/>
</dbReference>
<organism evidence="7 8">
    <name type="scientific">Gonapodya prolifera (strain JEL478)</name>
    <name type="common">Monoblepharis prolifera</name>
    <dbReference type="NCBI Taxonomy" id="1344416"/>
    <lineage>
        <taxon>Eukaryota</taxon>
        <taxon>Fungi</taxon>
        <taxon>Fungi incertae sedis</taxon>
        <taxon>Chytridiomycota</taxon>
        <taxon>Chytridiomycota incertae sedis</taxon>
        <taxon>Monoblepharidomycetes</taxon>
        <taxon>Monoblepharidales</taxon>
        <taxon>Gonapodyaceae</taxon>
        <taxon>Gonapodya</taxon>
    </lineage>
</organism>
<dbReference type="OMA" id="GKLAMIN"/>
<dbReference type="GO" id="GO:0005783">
    <property type="term" value="C:endoplasmic reticulum"/>
    <property type="evidence" value="ECO:0007669"/>
    <property type="project" value="TreeGrafter"/>
</dbReference>
<dbReference type="SMART" id="SM00724">
    <property type="entry name" value="TLC"/>
    <property type="match status" value="1"/>
</dbReference>
<feature type="domain" description="TLC" evidence="6">
    <location>
        <begin position="7"/>
        <end position="203"/>
    </location>
</feature>
<evidence type="ECO:0000256" key="3">
    <source>
        <dbReference type="ARBA" id="ARBA00022989"/>
    </source>
</evidence>